<feature type="transmembrane region" description="Helical" evidence="1">
    <location>
        <begin position="118"/>
        <end position="139"/>
    </location>
</feature>
<evidence type="ECO:0000313" key="4">
    <source>
        <dbReference type="Proteomes" id="UP000267128"/>
    </source>
</evidence>
<dbReference type="EMBL" id="RJSE01000003">
    <property type="protein sequence ID" value="RNL65475.1"/>
    <property type="molecule type" value="Genomic_DNA"/>
</dbReference>
<dbReference type="InterPro" id="IPR013099">
    <property type="entry name" value="K_chnl_dom"/>
</dbReference>
<evidence type="ECO:0000313" key="3">
    <source>
        <dbReference type="EMBL" id="RNL65475.1"/>
    </source>
</evidence>
<keyword evidence="1" id="KW-1133">Transmembrane helix</keyword>
<dbReference type="Gene3D" id="1.10.287.70">
    <property type="match status" value="1"/>
</dbReference>
<feature type="transmembrane region" description="Helical" evidence="1">
    <location>
        <begin position="57"/>
        <end position="78"/>
    </location>
</feature>
<gene>
    <name evidence="3" type="ORF">EFK50_02430</name>
</gene>
<protein>
    <submittedName>
        <fullName evidence="3">Two pore domain potassium channel family protein</fullName>
    </submittedName>
</protein>
<evidence type="ECO:0000259" key="2">
    <source>
        <dbReference type="Pfam" id="PF07885"/>
    </source>
</evidence>
<keyword evidence="1" id="KW-0472">Membrane</keyword>
<reference evidence="3 4" key="1">
    <citation type="submission" date="2018-11" db="EMBL/GenBank/DDBJ databases">
        <authorList>
            <person name="Li F."/>
        </authorList>
    </citation>
    <scope>NUCLEOTIDE SEQUENCE [LARGE SCALE GENOMIC DNA]</scope>
    <source>
        <strain evidence="3 4">Gsoil 097</strain>
    </source>
</reference>
<name>A0A3N0CPU0_9ACTN</name>
<keyword evidence="3" id="KW-0406">Ion transport</keyword>
<dbReference type="GO" id="GO:0034220">
    <property type="term" value="P:monoatomic ion transmembrane transport"/>
    <property type="evidence" value="ECO:0007669"/>
    <property type="project" value="UniProtKB-KW"/>
</dbReference>
<dbReference type="Pfam" id="PF07885">
    <property type="entry name" value="Ion_trans_2"/>
    <property type="match status" value="1"/>
</dbReference>
<feature type="transmembrane region" description="Helical" evidence="1">
    <location>
        <begin position="33"/>
        <end position="52"/>
    </location>
</feature>
<dbReference type="OrthoDB" id="4837979at2"/>
<keyword evidence="4" id="KW-1185">Reference proteome</keyword>
<keyword evidence="1" id="KW-0812">Transmembrane</keyword>
<keyword evidence="3" id="KW-0813">Transport</keyword>
<dbReference type="AlphaFoldDB" id="A0A3N0CPU0"/>
<feature type="transmembrane region" description="Helical" evidence="1">
    <location>
        <begin position="84"/>
        <end position="106"/>
    </location>
</feature>
<keyword evidence="3" id="KW-0407">Ion channel</keyword>
<feature type="domain" description="Potassium channel" evidence="2">
    <location>
        <begin position="155"/>
        <end position="210"/>
    </location>
</feature>
<evidence type="ECO:0000256" key="1">
    <source>
        <dbReference type="SAM" id="Phobius"/>
    </source>
</evidence>
<dbReference type="SUPFAM" id="SSF81324">
    <property type="entry name" value="Voltage-gated potassium channels"/>
    <property type="match status" value="1"/>
</dbReference>
<dbReference type="Proteomes" id="UP000267128">
    <property type="component" value="Unassembled WGS sequence"/>
</dbReference>
<feature type="transmembrane region" description="Helical" evidence="1">
    <location>
        <begin position="188"/>
        <end position="209"/>
    </location>
</feature>
<proteinExistence type="predicted"/>
<comment type="caution">
    <text evidence="3">The sequence shown here is derived from an EMBL/GenBank/DDBJ whole genome shotgun (WGS) entry which is preliminary data.</text>
</comment>
<accession>A0A3N0CPU0</accession>
<sequence length="218" mass="23562">MIRFLRRTPCAVLLAAQLAGVLLYPFLEGSFAGRQLFALFGLLVLGLAIFAIRATPLLSWVAILIALPAVVLLVVQVITQNEDLAPWASGFEAALYVYAAAAMLAYMLHDDHVTTDELFAIGAVFTLLAWAFAHLYVVVQALDPGSFTAAVDPDAARSWTELLFLSFTTLSSTGLSDVVPISGHSRSVVMIEQVAGVFYIAMVVTRLVAMNTARKTQR</sequence>
<organism evidence="3 4">
    <name type="scientific">Nocardioides marmoriginsengisoli</name>
    <dbReference type="NCBI Taxonomy" id="661483"/>
    <lineage>
        <taxon>Bacteria</taxon>
        <taxon>Bacillati</taxon>
        <taxon>Actinomycetota</taxon>
        <taxon>Actinomycetes</taxon>
        <taxon>Propionibacteriales</taxon>
        <taxon>Nocardioidaceae</taxon>
        <taxon>Nocardioides</taxon>
    </lineage>
</organism>